<dbReference type="PROSITE" id="PS51318">
    <property type="entry name" value="TAT"/>
    <property type="match status" value="1"/>
</dbReference>
<dbReference type="PANTHER" id="PTHR30222:SF17">
    <property type="entry name" value="SPERMIDINE_PUTRESCINE-BINDING PERIPLASMIC PROTEIN"/>
    <property type="match status" value="1"/>
</dbReference>
<organism evidence="5 6">
    <name type="scientific">Roseibium aggregatum</name>
    <dbReference type="NCBI Taxonomy" id="187304"/>
    <lineage>
        <taxon>Bacteria</taxon>
        <taxon>Pseudomonadati</taxon>
        <taxon>Pseudomonadota</taxon>
        <taxon>Alphaproteobacteria</taxon>
        <taxon>Hyphomicrobiales</taxon>
        <taxon>Stappiaceae</taxon>
        <taxon>Roseibium</taxon>
    </lineage>
</organism>
<dbReference type="PRINTS" id="PR00909">
    <property type="entry name" value="SPERMDNBNDNG"/>
</dbReference>
<accession>A0A0M6YAI9</accession>
<sequence length="400" mass="43488">MRPVTRQNEEQFGETNSEGEVMISFKKGASATRRDFLKTAAAAGAGLSMPAIVSSSVLASSGEINIMMWSDYLPESFVNGFTDKTGIKINFTGIGSNEEIINKLKATNGEGFDIVSPTVNRNLLWAELGLLQPFDMSKVALDKVNPSMALGETHWNFDGKGVFWLPHIWGTEGIAWRTDAFVPGGEFPSYYDVWDEANAGKTMGRGHSMLLGLGLGLEGRGELEPGSMWAAYESPEKMDEVWTKVVEAAIAKKPNIKLIWNDADTQKNGLLNEGVIVGQTWDGPPLALKTAGEPVMYRAPKEGAMAWVDGLAMPTGAKNIDQIYAFIETAYDAKLAGEAIKTHGYNSPVIGAAEFGGEIYAKNFADAYPGEALDSLNAWPAEAPWYSEKRTEYTNKFLSA</sequence>
<keyword evidence="3" id="KW-0732">Signal</keyword>
<keyword evidence="4" id="KW-0574">Periplasm</keyword>
<name>A0A0M6YAI9_9HYPH</name>
<keyword evidence="2" id="KW-0813">Transport</keyword>
<dbReference type="InterPro" id="IPR006059">
    <property type="entry name" value="SBP"/>
</dbReference>
<proteinExistence type="predicted"/>
<dbReference type="GO" id="GO:0042597">
    <property type="term" value="C:periplasmic space"/>
    <property type="evidence" value="ECO:0007669"/>
    <property type="project" value="UniProtKB-SubCell"/>
</dbReference>
<dbReference type="Gene3D" id="3.40.190.10">
    <property type="entry name" value="Periplasmic binding protein-like II"/>
    <property type="match status" value="2"/>
</dbReference>
<evidence type="ECO:0000256" key="4">
    <source>
        <dbReference type="ARBA" id="ARBA00022764"/>
    </source>
</evidence>
<evidence type="ECO:0000256" key="2">
    <source>
        <dbReference type="ARBA" id="ARBA00022448"/>
    </source>
</evidence>
<protein>
    <submittedName>
        <fullName evidence="5">Spermidine/putrescine-binding periplasmic protein</fullName>
    </submittedName>
</protein>
<dbReference type="Pfam" id="PF10518">
    <property type="entry name" value="TAT_signal"/>
    <property type="match status" value="1"/>
</dbReference>
<dbReference type="InterPro" id="IPR001188">
    <property type="entry name" value="Sperm_putr-bd"/>
</dbReference>
<dbReference type="NCBIfam" id="TIGR01409">
    <property type="entry name" value="TAT_signal_seq"/>
    <property type="match status" value="1"/>
</dbReference>
<dbReference type="Pfam" id="PF13416">
    <property type="entry name" value="SBP_bac_8"/>
    <property type="match status" value="1"/>
</dbReference>
<dbReference type="GO" id="GO:0015846">
    <property type="term" value="P:polyamine transport"/>
    <property type="evidence" value="ECO:0007669"/>
    <property type="project" value="InterPro"/>
</dbReference>
<reference evidence="6" key="1">
    <citation type="submission" date="2015-07" db="EMBL/GenBank/DDBJ databases">
        <authorList>
            <person name="Rodrigo-Torres Lidia"/>
            <person name="Arahal R.David."/>
        </authorList>
    </citation>
    <scope>NUCLEOTIDE SEQUENCE [LARGE SCALE GENOMIC DNA]</scope>
    <source>
        <strain evidence="6">CECT 4801</strain>
    </source>
</reference>
<dbReference type="InterPro" id="IPR019546">
    <property type="entry name" value="TAT_signal_bac_arc"/>
</dbReference>
<dbReference type="InterPro" id="IPR006311">
    <property type="entry name" value="TAT_signal"/>
</dbReference>
<dbReference type="SUPFAM" id="SSF53850">
    <property type="entry name" value="Periplasmic binding protein-like II"/>
    <property type="match status" value="1"/>
</dbReference>
<dbReference type="STRING" id="187304.B0E33_02460"/>
<dbReference type="AlphaFoldDB" id="A0A0M6YAI9"/>
<dbReference type="EMBL" id="CXST01000002">
    <property type="protein sequence ID" value="CTQ45830.1"/>
    <property type="molecule type" value="Genomic_DNA"/>
</dbReference>
<keyword evidence="6" id="KW-1185">Reference proteome</keyword>
<evidence type="ECO:0000256" key="1">
    <source>
        <dbReference type="ARBA" id="ARBA00004418"/>
    </source>
</evidence>
<dbReference type="Proteomes" id="UP000048926">
    <property type="component" value="Unassembled WGS sequence"/>
</dbReference>
<evidence type="ECO:0000313" key="5">
    <source>
        <dbReference type="EMBL" id="CTQ45830.1"/>
    </source>
</evidence>
<evidence type="ECO:0000256" key="3">
    <source>
        <dbReference type="ARBA" id="ARBA00022729"/>
    </source>
</evidence>
<gene>
    <name evidence="5" type="primary">potD_2</name>
    <name evidence="5" type="ORF">LAL4801_04285</name>
</gene>
<dbReference type="GO" id="GO:0019808">
    <property type="term" value="F:polyamine binding"/>
    <property type="evidence" value="ECO:0007669"/>
    <property type="project" value="InterPro"/>
</dbReference>
<evidence type="ECO:0000313" key="6">
    <source>
        <dbReference type="Proteomes" id="UP000048926"/>
    </source>
</evidence>
<dbReference type="PANTHER" id="PTHR30222">
    <property type="entry name" value="SPERMIDINE/PUTRESCINE-BINDING PERIPLASMIC PROTEIN"/>
    <property type="match status" value="1"/>
</dbReference>
<comment type="subcellular location">
    <subcellularLocation>
        <location evidence="1">Periplasm</location>
    </subcellularLocation>
</comment>